<gene>
    <name evidence="1" type="ORF">B4U80_08493</name>
</gene>
<name>A0A443STP6_9ACAR</name>
<reference evidence="1 2" key="1">
    <citation type="journal article" date="2018" name="Gigascience">
        <title>Genomes of trombidid mites reveal novel predicted allergens and laterally-transferred genes associated with secondary metabolism.</title>
        <authorList>
            <person name="Dong X."/>
            <person name="Chaisiri K."/>
            <person name="Xia D."/>
            <person name="Armstrong S.D."/>
            <person name="Fang Y."/>
            <person name="Donnelly M.J."/>
            <person name="Kadowaki T."/>
            <person name="McGarry J.W."/>
            <person name="Darby A.C."/>
            <person name="Makepeace B.L."/>
        </authorList>
    </citation>
    <scope>NUCLEOTIDE SEQUENCE [LARGE SCALE GENOMIC DNA]</scope>
    <source>
        <strain evidence="1">UoL-UT</strain>
    </source>
</reference>
<dbReference type="EMBL" id="NCKV01000348">
    <property type="protein sequence ID" value="RWS30873.1"/>
    <property type="molecule type" value="Genomic_DNA"/>
</dbReference>
<evidence type="ECO:0000313" key="1">
    <source>
        <dbReference type="EMBL" id="RWS30873.1"/>
    </source>
</evidence>
<accession>A0A443STP6</accession>
<proteinExistence type="predicted"/>
<dbReference type="Proteomes" id="UP000288716">
    <property type="component" value="Unassembled WGS sequence"/>
</dbReference>
<comment type="caution">
    <text evidence="1">The sequence shown here is derived from an EMBL/GenBank/DDBJ whole genome shotgun (WGS) entry which is preliminary data.</text>
</comment>
<sequence length="51" mass="6123">MNRRLTSSSIQGTRFAQPWQELMEKFIERKVKERKSNIQMSFNLKSLKCFA</sequence>
<dbReference type="AlphaFoldDB" id="A0A443STP6"/>
<dbReference type="VEuPathDB" id="VectorBase:LDEU001167"/>
<organism evidence="1 2">
    <name type="scientific">Leptotrombidium deliense</name>
    <dbReference type="NCBI Taxonomy" id="299467"/>
    <lineage>
        <taxon>Eukaryota</taxon>
        <taxon>Metazoa</taxon>
        <taxon>Ecdysozoa</taxon>
        <taxon>Arthropoda</taxon>
        <taxon>Chelicerata</taxon>
        <taxon>Arachnida</taxon>
        <taxon>Acari</taxon>
        <taxon>Acariformes</taxon>
        <taxon>Trombidiformes</taxon>
        <taxon>Prostigmata</taxon>
        <taxon>Anystina</taxon>
        <taxon>Parasitengona</taxon>
        <taxon>Trombiculoidea</taxon>
        <taxon>Trombiculidae</taxon>
        <taxon>Leptotrombidium</taxon>
    </lineage>
</organism>
<keyword evidence="2" id="KW-1185">Reference proteome</keyword>
<protein>
    <submittedName>
        <fullName evidence="1">Uncharacterized protein</fullName>
    </submittedName>
</protein>
<evidence type="ECO:0000313" key="2">
    <source>
        <dbReference type="Proteomes" id="UP000288716"/>
    </source>
</evidence>